<dbReference type="EC" id="1.8.3.2" evidence="2"/>
<evidence type="ECO:0000259" key="8">
    <source>
        <dbReference type="PROSITE" id="PS51324"/>
    </source>
</evidence>
<sequence length="155" mass="17446">MHVPPEVWGPFFWHTIHIAALGYPQEPSYSDKKAMKEFFESLQSIIPCPICRTHYISHMAKLPITASIDSRAELFRWTVDLHNEVNGMLGKRKFTETEIIQYYTRLGARGKTPVIKADDFMEADNQAMLKGIAAGIAVSAVIGGVVWFSMPHAKP</sequence>
<evidence type="ECO:0000256" key="5">
    <source>
        <dbReference type="ARBA" id="ARBA00023002"/>
    </source>
</evidence>
<dbReference type="PANTHER" id="PTHR12645:SF0">
    <property type="entry name" value="FAD-LINKED SULFHYDRYL OXIDASE ALR"/>
    <property type="match status" value="1"/>
</dbReference>
<dbReference type="AlphaFoldDB" id="A0A6C0AMQ6"/>
<keyword evidence="6" id="KW-1015">Disulfide bond</keyword>
<dbReference type="PROSITE" id="PS51324">
    <property type="entry name" value="ERV_ALR"/>
    <property type="match status" value="1"/>
</dbReference>
<keyword evidence="5" id="KW-0560">Oxidoreductase</keyword>
<dbReference type="GO" id="GO:0005739">
    <property type="term" value="C:mitochondrion"/>
    <property type="evidence" value="ECO:0007669"/>
    <property type="project" value="TreeGrafter"/>
</dbReference>
<dbReference type="SUPFAM" id="SSF69000">
    <property type="entry name" value="FAD-dependent thiol oxidase"/>
    <property type="match status" value="1"/>
</dbReference>
<evidence type="ECO:0000256" key="1">
    <source>
        <dbReference type="ARBA" id="ARBA00001974"/>
    </source>
</evidence>
<evidence type="ECO:0000256" key="2">
    <source>
        <dbReference type="ARBA" id="ARBA00012512"/>
    </source>
</evidence>
<keyword evidence="7" id="KW-0472">Membrane</keyword>
<feature type="domain" description="ERV/ALR sulfhydryl oxidase" evidence="8">
    <location>
        <begin position="1"/>
        <end position="103"/>
    </location>
</feature>
<dbReference type="Pfam" id="PF04777">
    <property type="entry name" value="Evr1_Alr"/>
    <property type="match status" value="1"/>
</dbReference>
<keyword evidence="7" id="KW-1133">Transmembrane helix</keyword>
<keyword evidence="7" id="KW-0812">Transmembrane</keyword>
<dbReference type="Gene3D" id="1.20.120.310">
    <property type="entry name" value="ERV/ALR sulfhydryl oxidase domain"/>
    <property type="match status" value="1"/>
</dbReference>
<evidence type="ECO:0000256" key="6">
    <source>
        <dbReference type="ARBA" id="ARBA00023157"/>
    </source>
</evidence>
<keyword evidence="4" id="KW-0274">FAD</keyword>
<reference evidence="9" key="1">
    <citation type="journal article" date="2020" name="Nature">
        <title>Giant virus diversity and host interactions through global metagenomics.</title>
        <authorList>
            <person name="Schulz F."/>
            <person name="Roux S."/>
            <person name="Paez-Espino D."/>
            <person name="Jungbluth S."/>
            <person name="Walsh D.A."/>
            <person name="Denef V.J."/>
            <person name="McMahon K.D."/>
            <person name="Konstantinidis K.T."/>
            <person name="Eloe-Fadrosh E.A."/>
            <person name="Kyrpides N.C."/>
            <person name="Woyke T."/>
        </authorList>
    </citation>
    <scope>NUCLEOTIDE SEQUENCE</scope>
    <source>
        <strain evidence="9">GVMAG-S-1101161-73</strain>
    </source>
</reference>
<organism evidence="9">
    <name type="scientific">viral metagenome</name>
    <dbReference type="NCBI Taxonomy" id="1070528"/>
    <lineage>
        <taxon>unclassified sequences</taxon>
        <taxon>metagenomes</taxon>
        <taxon>organismal metagenomes</taxon>
    </lineage>
</organism>
<proteinExistence type="predicted"/>
<dbReference type="InterPro" id="IPR036774">
    <property type="entry name" value="ERV/ALR_sulphydryl_oxid_sf"/>
</dbReference>
<protein>
    <recommendedName>
        <fullName evidence="2">thiol oxidase</fullName>
        <ecNumber evidence="2">1.8.3.2</ecNumber>
    </recommendedName>
</protein>
<evidence type="ECO:0000256" key="7">
    <source>
        <dbReference type="SAM" id="Phobius"/>
    </source>
</evidence>
<dbReference type="GO" id="GO:0016971">
    <property type="term" value="F:flavin-dependent sulfhydryl oxidase activity"/>
    <property type="evidence" value="ECO:0007669"/>
    <property type="project" value="InterPro"/>
</dbReference>
<dbReference type="InterPro" id="IPR017905">
    <property type="entry name" value="ERV/ALR_sulphydryl_oxidase"/>
</dbReference>
<name>A0A6C0AMQ6_9ZZZZ</name>
<evidence type="ECO:0000256" key="3">
    <source>
        <dbReference type="ARBA" id="ARBA00022630"/>
    </source>
</evidence>
<feature type="transmembrane region" description="Helical" evidence="7">
    <location>
        <begin position="131"/>
        <end position="150"/>
    </location>
</feature>
<comment type="cofactor">
    <cofactor evidence="1">
        <name>FAD</name>
        <dbReference type="ChEBI" id="CHEBI:57692"/>
    </cofactor>
</comment>
<evidence type="ECO:0000256" key="4">
    <source>
        <dbReference type="ARBA" id="ARBA00022827"/>
    </source>
</evidence>
<dbReference type="EMBL" id="MN740729">
    <property type="protein sequence ID" value="QHS81032.1"/>
    <property type="molecule type" value="Genomic_DNA"/>
</dbReference>
<dbReference type="GO" id="GO:0050660">
    <property type="term" value="F:flavin adenine dinucleotide binding"/>
    <property type="evidence" value="ECO:0007669"/>
    <property type="project" value="TreeGrafter"/>
</dbReference>
<dbReference type="InterPro" id="IPR039799">
    <property type="entry name" value="ALR/ERV"/>
</dbReference>
<keyword evidence="3" id="KW-0285">Flavoprotein</keyword>
<accession>A0A6C0AMQ6</accession>
<dbReference type="PANTHER" id="PTHR12645">
    <property type="entry name" value="ALR/ERV"/>
    <property type="match status" value="1"/>
</dbReference>
<evidence type="ECO:0000313" key="9">
    <source>
        <dbReference type="EMBL" id="QHS81032.1"/>
    </source>
</evidence>